<keyword evidence="2" id="KW-1185">Reference proteome</keyword>
<organism evidence="1 2">
    <name type="scientific">Eubacterium cellulosolvens (strain ATCC 43171 / JCM 9499 / 6)</name>
    <name type="common">Cillobacterium cellulosolvens</name>
    <dbReference type="NCBI Taxonomy" id="633697"/>
    <lineage>
        <taxon>Bacteria</taxon>
        <taxon>Bacillati</taxon>
        <taxon>Bacillota</taxon>
        <taxon>Clostridia</taxon>
        <taxon>Eubacteriales</taxon>
        <taxon>Eubacteriaceae</taxon>
        <taxon>Eubacterium</taxon>
    </lineage>
</organism>
<dbReference type="EMBL" id="CM001487">
    <property type="protein sequence ID" value="EIM58020.1"/>
    <property type="molecule type" value="Genomic_DNA"/>
</dbReference>
<dbReference type="Proteomes" id="UP000005753">
    <property type="component" value="Chromosome"/>
</dbReference>
<dbReference type="eggNOG" id="ENOG5032RD9">
    <property type="taxonomic scope" value="Bacteria"/>
</dbReference>
<reference evidence="1 2" key="1">
    <citation type="submission" date="2010-08" db="EMBL/GenBank/DDBJ databases">
        <authorList>
            <consortium name="US DOE Joint Genome Institute (JGI-PGF)"/>
            <person name="Lucas S."/>
            <person name="Copeland A."/>
            <person name="Lapidus A."/>
            <person name="Cheng J.-F."/>
            <person name="Bruce D."/>
            <person name="Goodwin L."/>
            <person name="Pitluck S."/>
            <person name="Land M.L."/>
            <person name="Hauser L."/>
            <person name="Chang Y.-J."/>
            <person name="Anderson I.J."/>
            <person name="Johnson E."/>
            <person name="Mulhopadhyay B."/>
            <person name="Kyrpides N."/>
            <person name="Woyke T.J."/>
        </authorList>
    </citation>
    <scope>NUCLEOTIDE SEQUENCE [LARGE SCALE GENOMIC DNA]</scope>
    <source>
        <strain evidence="1 2">6</strain>
    </source>
</reference>
<gene>
    <name evidence="1" type="ORF">EubceDRAFT1_2270</name>
</gene>
<accession>I5AW47</accession>
<name>I5AW47_EUBC6</name>
<dbReference type="AlphaFoldDB" id="I5AW47"/>
<dbReference type="HOGENOM" id="CLU_1814403_0_0_9"/>
<dbReference type="OrthoDB" id="2065398at2"/>
<sequence length="142" mass="16218">MKIKPVVTDSVQTRHTSFLVDLKLDYNITFINGESGEGKSAVYSFIQELATEDKRIKCFNYLDIKKGYKTSIKKSKGKLFVIDNADILLDDQMRQYISLDSENQYIIIGRNPTGLMLNLDEIYELDNEAAEGKTTFSLKKAF</sequence>
<evidence type="ECO:0000313" key="1">
    <source>
        <dbReference type="EMBL" id="EIM58020.1"/>
    </source>
</evidence>
<protein>
    <submittedName>
        <fullName evidence="1">Uncharacterized protein</fullName>
    </submittedName>
</protein>
<dbReference type="STRING" id="633697.EubceDRAFT1_2270"/>
<proteinExistence type="predicted"/>
<evidence type="ECO:0000313" key="2">
    <source>
        <dbReference type="Proteomes" id="UP000005753"/>
    </source>
</evidence>
<reference evidence="1 2" key="2">
    <citation type="submission" date="2012-02" db="EMBL/GenBank/DDBJ databases">
        <title>Improved High-Quality Draft sequence of Eubacterium cellulosolvens 6.</title>
        <authorList>
            <consortium name="US DOE Joint Genome Institute"/>
            <person name="Lucas S."/>
            <person name="Han J."/>
            <person name="Lapidus A."/>
            <person name="Cheng J.-F."/>
            <person name="Goodwin L."/>
            <person name="Pitluck S."/>
            <person name="Peters L."/>
            <person name="Mikhailova N."/>
            <person name="Gu W."/>
            <person name="Detter J.C."/>
            <person name="Han C."/>
            <person name="Tapia R."/>
            <person name="Land M."/>
            <person name="Hauser L."/>
            <person name="Kyrpides N."/>
            <person name="Ivanova N."/>
            <person name="Pagani I."/>
            <person name="Johnson E."/>
            <person name="Mukhopadhyay B."/>
            <person name="Anderson I."/>
            <person name="Woyke T."/>
        </authorList>
    </citation>
    <scope>NUCLEOTIDE SEQUENCE [LARGE SCALE GENOMIC DNA]</scope>
    <source>
        <strain evidence="1 2">6</strain>
    </source>
</reference>